<sequence>MLVLENPAEGRRHNDIISEGDENPLSPSPARGGSLATPEGPPPSGGPIKGKIRVAKGATPLTYHNHRAKSRGSDGREGGHPPPPNAWVPKGSAPWQSKSPGTY</sequence>
<proteinExistence type="predicted"/>
<reference evidence="2 3" key="1">
    <citation type="submission" date="2024-01" db="EMBL/GenBank/DDBJ databases">
        <title>Genome assemblies of Stephania.</title>
        <authorList>
            <person name="Yang L."/>
        </authorList>
    </citation>
    <scope>NUCLEOTIDE SEQUENCE [LARGE SCALE GENOMIC DNA]</scope>
    <source>
        <strain evidence="2">JXDWG</strain>
        <tissue evidence="2">Leaf</tissue>
    </source>
</reference>
<dbReference type="Proteomes" id="UP001419268">
    <property type="component" value="Unassembled WGS sequence"/>
</dbReference>
<evidence type="ECO:0000313" key="3">
    <source>
        <dbReference type="Proteomes" id="UP001419268"/>
    </source>
</evidence>
<comment type="caution">
    <text evidence="2">The sequence shown here is derived from an EMBL/GenBank/DDBJ whole genome shotgun (WGS) entry which is preliminary data.</text>
</comment>
<evidence type="ECO:0000313" key="2">
    <source>
        <dbReference type="EMBL" id="KAK9100603.1"/>
    </source>
</evidence>
<protein>
    <submittedName>
        <fullName evidence="2">Uncharacterized protein</fullName>
    </submittedName>
</protein>
<dbReference type="EMBL" id="JBBNAG010000010">
    <property type="protein sequence ID" value="KAK9100603.1"/>
    <property type="molecule type" value="Genomic_DNA"/>
</dbReference>
<keyword evidence="3" id="KW-1185">Reference proteome</keyword>
<dbReference type="AlphaFoldDB" id="A0AAP0HTB7"/>
<accession>A0AAP0HTB7</accession>
<name>A0AAP0HTB7_9MAGN</name>
<organism evidence="2 3">
    <name type="scientific">Stephania cephalantha</name>
    <dbReference type="NCBI Taxonomy" id="152367"/>
    <lineage>
        <taxon>Eukaryota</taxon>
        <taxon>Viridiplantae</taxon>
        <taxon>Streptophyta</taxon>
        <taxon>Embryophyta</taxon>
        <taxon>Tracheophyta</taxon>
        <taxon>Spermatophyta</taxon>
        <taxon>Magnoliopsida</taxon>
        <taxon>Ranunculales</taxon>
        <taxon>Menispermaceae</taxon>
        <taxon>Menispermoideae</taxon>
        <taxon>Cissampelideae</taxon>
        <taxon>Stephania</taxon>
    </lineage>
</organism>
<gene>
    <name evidence="2" type="ORF">Scep_024033</name>
</gene>
<feature type="compositionally biased region" description="Polar residues" evidence="1">
    <location>
        <begin position="94"/>
        <end position="103"/>
    </location>
</feature>
<feature type="region of interest" description="Disordered" evidence="1">
    <location>
        <begin position="1"/>
        <end position="103"/>
    </location>
</feature>
<evidence type="ECO:0000256" key="1">
    <source>
        <dbReference type="SAM" id="MobiDB-lite"/>
    </source>
</evidence>